<evidence type="ECO:0000313" key="2">
    <source>
        <dbReference type="EMBL" id="KAK8941336.1"/>
    </source>
</evidence>
<feature type="compositionally biased region" description="Polar residues" evidence="1">
    <location>
        <begin position="378"/>
        <end position="391"/>
    </location>
</feature>
<sequence length="628" mass="70509">MEVRDSSELQLLEVSRRVRKLTQIIDSWSKAPNLDARSKYVAKDLLRGSLALQESLITIRRLQETSRMMSSESRQETCFSVEKRANGSETCSSLGFGGLYGDIRSVMKVNVEKQNLVSIFSNDHEIAARRDASCTNIGTRDELARATPNLIAKLMGLKKTPSQAVRVENGEEKNGNRLSNIYKQARLDNENSGIQSGYTICVGRQPVNRRQAAPQFPHDNRREIPMIQKQKKSNPPAEMSLKHEVSSNEHRDVKRLVKRMDRDSAGHSPKSNTLAFVTRKQQRKESICDKASERRKSDQFTSASSLSQAIRIEPPPIKPHKIFAAAKGGAKIANSIPSNAYRKEDSKKGGRVSIVFKNNETAVNTKCKRVAVKRTKPTGMNTDLCSGSSSPPIHHGLPRQLAENSTPFFRDTRMGGKRFCEIMPVISSKCGKNSVASVKPDMPNCSTEAVELQKDVKMQLLSCPEFLTVARKMFGYEVQLHEAKTNQSLQNFDEERRTNSHEHILGFAMELIARRKYQLELSYHPMLCGNRAHKQSSKALICLEFLIEDISLGLKALNNFCKAAESGGDDLYYKLERDLRCANLFSSSTWDFGWVGWFCAGEIDVVVNRVEERIISELLGEVAVDLVH</sequence>
<accession>A0AAP0BJL6</accession>
<feature type="compositionally biased region" description="Basic and acidic residues" evidence="1">
    <location>
        <begin position="283"/>
        <end position="298"/>
    </location>
</feature>
<evidence type="ECO:0000313" key="3">
    <source>
        <dbReference type="Proteomes" id="UP001418222"/>
    </source>
</evidence>
<keyword evidence="3" id="KW-1185">Reference proteome</keyword>
<gene>
    <name evidence="2" type="ORF">KSP39_PZI010778</name>
</gene>
<feature type="compositionally biased region" description="Basic and acidic residues" evidence="1">
    <location>
        <begin position="240"/>
        <end position="250"/>
    </location>
</feature>
<evidence type="ECO:0008006" key="4">
    <source>
        <dbReference type="Google" id="ProtNLM"/>
    </source>
</evidence>
<evidence type="ECO:0000256" key="1">
    <source>
        <dbReference type="SAM" id="MobiDB-lite"/>
    </source>
</evidence>
<feature type="region of interest" description="Disordered" evidence="1">
    <location>
        <begin position="280"/>
        <end position="307"/>
    </location>
</feature>
<feature type="region of interest" description="Disordered" evidence="1">
    <location>
        <begin position="229"/>
        <end position="250"/>
    </location>
</feature>
<dbReference type="AlphaFoldDB" id="A0AAP0BJL6"/>
<feature type="region of interest" description="Disordered" evidence="1">
    <location>
        <begin position="378"/>
        <end position="399"/>
    </location>
</feature>
<dbReference type="EMBL" id="JBBWWQ010000008">
    <property type="protein sequence ID" value="KAK8941336.1"/>
    <property type="molecule type" value="Genomic_DNA"/>
</dbReference>
<name>A0AAP0BJL6_9ASPA</name>
<organism evidence="2 3">
    <name type="scientific">Platanthera zijinensis</name>
    <dbReference type="NCBI Taxonomy" id="2320716"/>
    <lineage>
        <taxon>Eukaryota</taxon>
        <taxon>Viridiplantae</taxon>
        <taxon>Streptophyta</taxon>
        <taxon>Embryophyta</taxon>
        <taxon>Tracheophyta</taxon>
        <taxon>Spermatophyta</taxon>
        <taxon>Magnoliopsida</taxon>
        <taxon>Liliopsida</taxon>
        <taxon>Asparagales</taxon>
        <taxon>Orchidaceae</taxon>
        <taxon>Orchidoideae</taxon>
        <taxon>Orchideae</taxon>
        <taxon>Orchidinae</taxon>
        <taxon>Platanthera</taxon>
    </lineage>
</organism>
<dbReference type="PANTHER" id="PTHR34282:SF2">
    <property type="entry name" value="DUF3741 DOMAIN-CONTAINING PROTEIN"/>
    <property type="match status" value="1"/>
</dbReference>
<proteinExistence type="predicted"/>
<reference evidence="2 3" key="1">
    <citation type="journal article" date="2022" name="Nat. Plants">
        <title>Genomes of leafy and leafless Platanthera orchids illuminate the evolution of mycoheterotrophy.</title>
        <authorList>
            <person name="Li M.H."/>
            <person name="Liu K.W."/>
            <person name="Li Z."/>
            <person name="Lu H.C."/>
            <person name="Ye Q.L."/>
            <person name="Zhang D."/>
            <person name="Wang J.Y."/>
            <person name="Li Y.F."/>
            <person name="Zhong Z.M."/>
            <person name="Liu X."/>
            <person name="Yu X."/>
            <person name="Liu D.K."/>
            <person name="Tu X.D."/>
            <person name="Liu B."/>
            <person name="Hao Y."/>
            <person name="Liao X.Y."/>
            <person name="Jiang Y.T."/>
            <person name="Sun W.H."/>
            <person name="Chen J."/>
            <person name="Chen Y.Q."/>
            <person name="Ai Y."/>
            <person name="Zhai J.W."/>
            <person name="Wu S.S."/>
            <person name="Zhou Z."/>
            <person name="Hsiao Y.Y."/>
            <person name="Wu W.L."/>
            <person name="Chen Y.Y."/>
            <person name="Lin Y.F."/>
            <person name="Hsu J.L."/>
            <person name="Li C.Y."/>
            <person name="Wang Z.W."/>
            <person name="Zhao X."/>
            <person name="Zhong W.Y."/>
            <person name="Ma X.K."/>
            <person name="Ma L."/>
            <person name="Huang J."/>
            <person name="Chen G.Z."/>
            <person name="Huang M.Z."/>
            <person name="Huang L."/>
            <person name="Peng D.H."/>
            <person name="Luo Y.B."/>
            <person name="Zou S.Q."/>
            <person name="Chen S.P."/>
            <person name="Lan S."/>
            <person name="Tsai W.C."/>
            <person name="Van de Peer Y."/>
            <person name="Liu Z.J."/>
        </authorList>
    </citation>
    <scope>NUCLEOTIDE SEQUENCE [LARGE SCALE GENOMIC DNA]</scope>
    <source>
        <strain evidence="2">Lor287</strain>
    </source>
</reference>
<dbReference type="PANTHER" id="PTHR34282">
    <property type="entry name" value="OS01G0228800 PROTEIN-RELATED"/>
    <property type="match status" value="1"/>
</dbReference>
<protein>
    <recommendedName>
        <fullName evidence="4">DUF3741 domain-containing protein</fullName>
    </recommendedName>
</protein>
<comment type="caution">
    <text evidence="2">The sequence shown here is derived from an EMBL/GenBank/DDBJ whole genome shotgun (WGS) entry which is preliminary data.</text>
</comment>
<dbReference type="Proteomes" id="UP001418222">
    <property type="component" value="Unassembled WGS sequence"/>
</dbReference>